<organism evidence="1 2">
    <name type="scientific">Undibacter mobilis</name>
    <dbReference type="NCBI Taxonomy" id="2292256"/>
    <lineage>
        <taxon>Bacteria</taxon>
        <taxon>Pseudomonadati</taxon>
        <taxon>Pseudomonadota</taxon>
        <taxon>Alphaproteobacteria</taxon>
        <taxon>Hyphomicrobiales</taxon>
        <taxon>Nitrobacteraceae</taxon>
        <taxon>Undibacter</taxon>
    </lineage>
</organism>
<sequence length="236" mass="26105">MTSPGSEQVLHVDRLELTFEPRPWAFADAHRRDIDALFADMQKKKPALFNGRVLLMHRCAIEDGVFGGGFMEADYASFTFWIASGRPAAGIHDCFGAAAVMSADGAFLLGEMGAHTFNAGQIYFPCGTPDLSDLVGSRVDFDLSVRRELKEETGLEAAELTEEPGWTLAIDGSLICAIKVMRSPLDAEALRVRMLKHLAHERQPELADIRIVRGSDDFSLQMRSFARIFLSHRFAA</sequence>
<dbReference type="RefSeq" id="WP_115517073.1">
    <property type="nucleotide sequence ID" value="NZ_QRGO01000001.1"/>
</dbReference>
<proteinExistence type="predicted"/>
<dbReference type="Gene3D" id="3.90.79.10">
    <property type="entry name" value="Nucleoside Triphosphate Pyrophosphohydrolase"/>
    <property type="match status" value="1"/>
</dbReference>
<reference evidence="2" key="1">
    <citation type="submission" date="2018-08" db="EMBL/GenBank/DDBJ databases">
        <authorList>
            <person name="Kim S.-J."/>
            <person name="Jung G.-Y."/>
        </authorList>
    </citation>
    <scope>NUCLEOTIDE SEQUENCE [LARGE SCALE GENOMIC DNA]</scope>
    <source>
        <strain evidence="2">GY_H</strain>
    </source>
</reference>
<dbReference type="AlphaFoldDB" id="A0A371BBV4"/>
<protein>
    <submittedName>
        <fullName evidence="1">NUDIX hydrolase</fullName>
    </submittedName>
</protein>
<dbReference type="Proteomes" id="UP000263993">
    <property type="component" value="Unassembled WGS sequence"/>
</dbReference>
<gene>
    <name evidence="1" type="ORF">DXH78_11020</name>
</gene>
<keyword evidence="1" id="KW-0378">Hydrolase</keyword>
<accession>A0A371BBV4</accession>
<keyword evidence="2" id="KW-1185">Reference proteome</keyword>
<dbReference type="SUPFAM" id="SSF55811">
    <property type="entry name" value="Nudix"/>
    <property type="match status" value="1"/>
</dbReference>
<dbReference type="OrthoDB" id="9806849at2"/>
<dbReference type="InterPro" id="IPR015797">
    <property type="entry name" value="NUDIX_hydrolase-like_dom_sf"/>
</dbReference>
<name>A0A371BBV4_9BRAD</name>
<dbReference type="GO" id="GO:0016787">
    <property type="term" value="F:hydrolase activity"/>
    <property type="evidence" value="ECO:0007669"/>
    <property type="project" value="UniProtKB-KW"/>
</dbReference>
<evidence type="ECO:0000313" key="2">
    <source>
        <dbReference type="Proteomes" id="UP000263993"/>
    </source>
</evidence>
<comment type="caution">
    <text evidence="1">The sequence shown here is derived from an EMBL/GenBank/DDBJ whole genome shotgun (WGS) entry which is preliminary data.</text>
</comment>
<evidence type="ECO:0000313" key="1">
    <source>
        <dbReference type="EMBL" id="RDV05048.1"/>
    </source>
</evidence>
<dbReference type="EMBL" id="QRGO01000001">
    <property type="protein sequence ID" value="RDV05048.1"/>
    <property type="molecule type" value="Genomic_DNA"/>
</dbReference>